<dbReference type="Gene3D" id="2.40.400.10">
    <property type="entry name" value="Acetoacetate decarboxylase-like"/>
    <property type="match status" value="1"/>
</dbReference>
<keyword evidence="2" id="KW-1185">Reference proteome</keyword>
<evidence type="ECO:0000313" key="1">
    <source>
        <dbReference type="EMBL" id="SAK44619.1"/>
    </source>
</evidence>
<name>A0A157ZGP4_9BURK</name>
<dbReference type="Proteomes" id="UP000071859">
    <property type="component" value="Unassembled WGS sequence"/>
</dbReference>
<dbReference type="InterPro" id="IPR010451">
    <property type="entry name" value="Acetoacetate_decarboxylase"/>
</dbReference>
<gene>
    <name evidence="1" type="ORF">AWB78_00529</name>
</gene>
<dbReference type="GO" id="GO:0016829">
    <property type="term" value="F:lyase activity"/>
    <property type="evidence" value="ECO:0007669"/>
    <property type="project" value="InterPro"/>
</dbReference>
<dbReference type="Pfam" id="PF06314">
    <property type="entry name" value="ADC"/>
    <property type="match status" value="1"/>
</dbReference>
<protein>
    <submittedName>
        <fullName evidence="1">Acetoacetate decarboxylase</fullName>
    </submittedName>
</protein>
<dbReference type="SUPFAM" id="SSF160104">
    <property type="entry name" value="Acetoacetate decarboxylase-like"/>
    <property type="match status" value="1"/>
</dbReference>
<comment type="caution">
    <text evidence="1">The sequence shown here is derived from an EMBL/GenBank/DDBJ whole genome shotgun (WGS) entry which is preliminary data.</text>
</comment>
<dbReference type="InterPro" id="IPR023375">
    <property type="entry name" value="ADC_dom_sf"/>
</dbReference>
<dbReference type="EMBL" id="FCOX02000002">
    <property type="protein sequence ID" value="SAK44619.1"/>
    <property type="molecule type" value="Genomic_DNA"/>
</dbReference>
<evidence type="ECO:0000313" key="2">
    <source>
        <dbReference type="Proteomes" id="UP000071859"/>
    </source>
</evidence>
<accession>A0A157ZGP4</accession>
<organism evidence="1 2">
    <name type="scientific">Caballeronia calidae</name>
    <dbReference type="NCBI Taxonomy" id="1777139"/>
    <lineage>
        <taxon>Bacteria</taxon>
        <taxon>Pseudomonadati</taxon>
        <taxon>Pseudomonadota</taxon>
        <taxon>Betaproteobacteria</taxon>
        <taxon>Burkholderiales</taxon>
        <taxon>Burkholderiaceae</taxon>
        <taxon>Caballeronia</taxon>
    </lineage>
</organism>
<dbReference type="NCBIfam" id="NF002614">
    <property type="entry name" value="PRK02265.1"/>
    <property type="match status" value="1"/>
</dbReference>
<dbReference type="AlphaFoldDB" id="A0A157ZGP4"/>
<reference evidence="1" key="1">
    <citation type="submission" date="2016-01" db="EMBL/GenBank/DDBJ databases">
        <authorList>
            <person name="Peeters C."/>
        </authorList>
    </citation>
    <scope>NUCLEOTIDE SEQUENCE</scope>
    <source>
        <strain evidence="1">LMG 29321</strain>
    </source>
</reference>
<sequence length="300" mass="33529">MHRRFCRFAVMREACRCCLTSTTSVIDSVYYRACSQLTDDPMKEDDIRRNAFAMPVHNPAYPRPPFRFLNREYFIISYETDLDALRAVVPEPLKVDSNLVHYEFIRMPDSSGFGDYTESGQVISVIDPDGNKGGYTHAMYLDDEGPIAGGREIWGFPKKLASPRLSVDGKDTLLGTLDYGTQRIATGTMGYKYRPLDLEAERRKLADTPNYLLKVLPHVDGTARVCELVRFFLRDVSVTGAWEGPAALELHAHALAPVADLPVRRVVGARHVIANLTLDIGEVAYDYLAPADGLKLAVNQ</sequence>
<proteinExistence type="predicted"/>